<name>A1RTT1_PYRIL</name>
<accession>A1RTT1</accession>
<evidence type="ECO:0000256" key="6">
    <source>
        <dbReference type="ARBA" id="ARBA00023134"/>
    </source>
</evidence>
<feature type="binding site" description="in other chain" evidence="7">
    <location>
        <position position="248"/>
    </location>
    <ligand>
        <name>IMP</name>
        <dbReference type="ChEBI" id="CHEBI:58053"/>
        <note>ligand shared between dimeric partners</note>
    </ligand>
</feature>
<keyword evidence="5 7" id="KW-0460">Magnesium</keyword>
<protein>
    <recommendedName>
        <fullName evidence="7">Adenylosuccinate synthetase</fullName>
        <shortName evidence="7">AMPSase</shortName>
        <shortName evidence="7">AdSS</shortName>
        <ecNumber evidence="7">6.3.4.4</ecNumber>
    </recommendedName>
    <alternativeName>
        <fullName evidence="7">IMP--aspartate ligase</fullName>
    </alternativeName>
</protein>
<dbReference type="eggNOG" id="arCOG04387">
    <property type="taxonomic scope" value="Archaea"/>
</dbReference>
<organism evidence="8 9">
    <name type="scientific">Pyrobaculum islandicum (strain DSM 4184 / JCM 9189 / GEO3)</name>
    <dbReference type="NCBI Taxonomy" id="384616"/>
    <lineage>
        <taxon>Archaea</taxon>
        <taxon>Thermoproteota</taxon>
        <taxon>Thermoprotei</taxon>
        <taxon>Thermoproteales</taxon>
        <taxon>Thermoproteaceae</taxon>
        <taxon>Pyrobaculum</taxon>
    </lineage>
</organism>
<comment type="subcellular location">
    <subcellularLocation>
        <location evidence="7">Cytoplasm</location>
    </subcellularLocation>
</comment>
<feature type="binding site" description="in other chain" evidence="7">
    <location>
        <position position="171"/>
    </location>
    <ligand>
        <name>IMP</name>
        <dbReference type="ChEBI" id="CHEBI:58053"/>
        <note>ligand shared between dimeric partners</note>
    </ligand>
</feature>
<dbReference type="HOGENOM" id="CLU_029848_0_0_2"/>
<feature type="binding site" evidence="7">
    <location>
        <begin position="244"/>
        <end position="250"/>
    </location>
    <ligand>
        <name>substrate</name>
    </ligand>
</feature>
<dbReference type="PANTHER" id="PTHR11846:SF0">
    <property type="entry name" value="ADENYLOSUCCINATE SYNTHETASE"/>
    <property type="match status" value="1"/>
</dbReference>
<dbReference type="InterPro" id="IPR042109">
    <property type="entry name" value="Adenylosuccinate_synth_dom1"/>
</dbReference>
<dbReference type="GO" id="GO:0005737">
    <property type="term" value="C:cytoplasm"/>
    <property type="evidence" value="ECO:0007669"/>
    <property type="project" value="UniProtKB-SubCell"/>
</dbReference>
<dbReference type="Gene3D" id="1.10.300.10">
    <property type="entry name" value="Adenylosuccinate Synthetase, subunit A, domain 2"/>
    <property type="match status" value="1"/>
</dbReference>
<dbReference type="GeneID" id="4616825"/>
<keyword evidence="9" id="KW-1185">Reference proteome</keyword>
<feature type="active site" description="Proton donor" evidence="7">
    <location>
        <position position="41"/>
    </location>
</feature>
<dbReference type="STRING" id="384616.Pisl_1196"/>
<evidence type="ECO:0000313" key="9">
    <source>
        <dbReference type="Proteomes" id="UP000002595"/>
    </source>
</evidence>
<reference evidence="8" key="1">
    <citation type="submission" date="2006-12" db="EMBL/GenBank/DDBJ databases">
        <title>Complete sequence of Pyrobaculum islandicum DSM 4184.</title>
        <authorList>
            <person name="Copeland A."/>
            <person name="Lucas S."/>
            <person name="Lapidus A."/>
            <person name="Barry K."/>
            <person name="Detter J.C."/>
            <person name="Glavina del Rio T."/>
            <person name="Dalin E."/>
            <person name="Tice H."/>
            <person name="Pitluck S."/>
            <person name="Meincke L."/>
            <person name="Brettin T."/>
            <person name="Bruce D."/>
            <person name="Han C."/>
            <person name="Tapia R."/>
            <person name="Gilna P."/>
            <person name="Schmutz J."/>
            <person name="Larimer F."/>
            <person name="Land M."/>
            <person name="Hauser L."/>
            <person name="Kyrpides N."/>
            <person name="Mikhailova N."/>
            <person name="Cozen A.E."/>
            <person name="Fitz-Gibbon S.T."/>
            <person name="House C.H."/>
            <person name="Saltikov C."/>
            <person name="Lowe T."/>
            <person name="Richardson P."/>
        </authorList>
    </citation>
    <scope>NUCLEOTIDE SEQUENCE [LARGE SCALE GENOMIC DNA]</scope>
    <source>
        <strain evidence="8">DSM 4184</strain>
    </source>
</reference>
<dbReference type="InterPro" id="IPR001114">
    <property type="entry name" value="Adenylosuccinate_synthetase"/>
</dbReference>
<gene>
    <name evidence="7" type="primary">purA</name>
    <name evidence="8" type="ordered locus">Pisl_1196</name>
</gene>
<feature type="binding site" evidence="7">
    <location>
        <position position="12"/>
    </location>
    <ligand>
        <name>Mg(2+)</name>
        <dbReference type="ChEBI" id="CHEBI:18420"/>
    </ligand>
</feature>
<dbReference type="Gene3D" id="3.40.440.10">
    <property type="entry name" value="Adenylosuccinate Synthetase, subunit A, domain 1"/>
    <property type="match status" value="2"/>
</dbReference>
<feature type="binding site" evidence="7">
    <location>
        <begin position="276"/>
        <end position="278"/>
    </location>
    <ligand>
        <name>GTP</name>
        <dbReference type="ChEBI" id="CHEBI:37565"/>
    </ligand>
</feature>
<dbReference type="OrthoDB" id="372247at2157"/>
<dbReference type="SMART" id="SM00788">
    <property type="entry name" value="Adenylsucc_synt"/>
    <property type="match status" value="1"/>
</dbReference>
<keyword evidence="6 7" id="KW-0342">GTP-binding</keyword>
<feature type="binding site" description="in other chain" evidence="7">
    <location>
        <position position="121"/>
    </location>
    <ligand>
        <name>IMP</name>
        <dbReference type="ChEBI" id="CHEBI:58053"/>
        <note>ligand shared between dimeric partners</note>
    </ligand>
</feature>
<dbReference type="EC" id="6.3.4.4" evidence="7"/>
<feature type="binding site" evidence="7">
    <location>
        <position position="40"/>
    </location>
    <ligand>
        <name>Mg(2+)</name>
        <dbReference type="ChEBI" id="CHEBI:18420"/>
    </ligand>
</feature>
<dbReference type="InterPro" id="IPR042111">
    <property type="entry name" value="Adenylosuccinate_synth_dom3"/>
</dbReference>
<dbReference type="InterPro" id="IPR027417">
    <property type="entry name" value="P-loop_NTPase"/>
</dbReference>
<dbReference type="GO" id="GO:0044208">
    <property type="term" value="P:'de novo' AMP biosynthetic process"/>
    <property type="evidence" value="ECO:0007669"/>
    <property type="project" value="UniProtKB-UniRule"/>
</dbReference>
<dbReference type="GO" id="GO:0004019">
    <property type="term" value="F:adenylosuccinate synthase activity"/>
    <property type="evidence" value="ECO:0007669"/>
    <property type="project" value="UniProtKB-UniRule"/>
</dbReference>
<dbReference type="KEGG" id="pis:Pisl_1196"/>
<comment type="cofactor">
    <cofactor evidence="7">
        <name>Mg(2+)</name>
        <dbReference type="ChEBI" id="CHEBI:18420"/>
    </cofactor>
    <text evidence="7">Binds 1 Mg(2+) ion per subunit.</text>
</comment>
<sequence length="334" mass="36444">MLYVVVDGFFGDTGKGKVVAYLAQADSPALCVRTGAPNAGHTVVLGGQTVVLRSLPTCFVNQQTKLAVAPGALIKLDVFLLEVEKFGGGRTYVDYQTGVIEDKHVEMERQDEYLMKVVGSTGQGVGAAMVDRVLRRLKLARDFEILKPFLADVPTMIYENRGNGVIIEGTQGTFLSLYHGTYPYVTSRDVTASGVLSEAGVGPKAVDEVILVFKAYVTRVGAGPLPGELPPDEIERRGWAERGAVTGRPRRAAPFNIELAKRAVLLNTPTQIAITKVDVLFKDATSKTRWSDLPPEARKWVDELEETLKVPVTLIGTGPEPRHMVDLRREKGRL</sequence>
<evidence type="ECO:0000256" key="2">
    <source>
        <dbReference type="ARBA" id="ARBA00022723"/>
    </source>
</evidence>
<dbReference type="GO" id="GO:0000287">
    <property type="term" value="F:magnesium ion binding"/>
    <property type="evidence" value="ECO:0007669"/>
    <property type="project" value="UniProtKB-UniRule"/>
</dbReference>
<dbReference type="GO" id="GO:0046040">
    <property type="term" value="P:IMP metabolic process"/>
    <property type="evidence" value="ECO:0007669"/>
    <property type="project" value="TreeGrafter"/>
</dbReference>
<comment type="function">
    <text evidence="7">Plays an important role in the de novo pathway of purine nucleotide biosynthesis. Catalyzes the first committed step in the biosynthesis of AMP from IMP.</text>
</comment>
<dbReference type="UniPathway" id="UPA00075">
    <property type="reaction ID" value="UER00335"/>
</dbReference>
<dbReference type="RefSeq" id="WP_011762938.1">
    <property type="nucleotide sequence ID" value="NC_008701.1"/>
</dbReference>
<comment type="similarity">
    <text evidence="7">Belongs to the adenylosuccinate synthetase family.</text>
</comment>
<evidence type="ECO:0000256" key="3">
    <source>
        <dbReference type="ARBA" id="ARBA00022741"/>
    </source>
</evidence>
<proteinExistence type="inferred from homology"/>
<keyword evidence="7" id="KW-0963">Cytoplasm</keyword>
<evidence type="ECO:0000256" key="1">
    <source>
        <dbReference type="ARBA" id="ARBA00022598"/>
    </source>
</evidence>
<dbReference type="PANTHER" id="PTHR11846">
    <property type="entry name" value="ADENYLOSUCCINATE SYNTHETASE"/>
    <property type="match status" value="1"/>
</dbReference>
<dbReference type="Proteomes" id="UP000002595">
    <property type="component" value="Chromosome"/>
</dbReference>
<comment type="subunit">
    <text evidence="7">Homodimer.</text>
</comment>
<dbReference type="EMBL" id="CP000504">
    <property type="protein sequence ID" value="ABL88363.1"/>
    <property type="molecule type" value="Genomic_DNA"/>
</dbReference>
<feature type="active site" description="Proton acceptor" evidence="7">
    <location>
        <position position="12"/>
    </location>
</feature>
<dbReference type="GO" id="GO:0005525">
    <property type="term" value="F:GTP binding"/>
    <property type="evidence" value="ECO:0007669"/>
    <property type="project" value="UniProtKB-UniRule"/>
</dbReference>
<dbReference type="NCBIfam" id="NF003295">
    <property type="entry name" value="PRK04293.1"/>
    <property type="match status" value="1"/>
</dbReference>
<comment type="catalytic activity">
    <reaction evidence="7">
        <text>IMP + L-aspartate + GTP = N(6)-(1,2-dicarboxyethyl)-AMP + GDP + phosphate + 2 H(+)</text>
        <dbReference type="Rhea" id="RHEA:15753"/>
        <dbReference type="ChEBI" id="CHEBI:15378"/>
        <dbReference type="ChEBI" id="CHEBI:29991"/>
        <dbReference type="ChEBI" id="CHEBI:37565"/>
        <dbReference type="ChEBI" id="CHEBI:43474"/>
        <dbReference type="ChEBI" id="CHEBI:57567"/>
        <dbReference type="ChEBI" id="CHEBI:58053"/>
        <dbReference type="ChEBI" id="CHEBI:58189"/>
        <dbReference type="EC" id="6.3.4.4"/>
    </reaction>
</comment>
<comment type="pathway">
    <text evidence="7">Purine metabolism; AMP biosynthesis via de novo pathway; AMP from IMP: step 1/2.</text>
</comment>
<feature type="binding site" description="in other chain" evidence="7">
    <location>
        <position position="186"/>
    </location>
    <ligand>
        <name>IMP</name>
        <dbReference type="ChEBI" id="CHEBI:58053"/>
        <note>ligand shared between dimeric partners</note>
    </ligand>
</feature>
<evidence type="ECO:0000256" key="5">
    <source>
        <dbReference type="ARBA" id="ARBA00022842"/>
    </source>
</evidence>
<feature type="binding site" evidence="7">
    <location>
        <position position="250"/>
    </location>
    <ligand>
        <name>GTP</name>
        <dbReference type="ChEBI" id="CHEBI:37565"/>
    </ligand>
</feature>
<evidence type="ECO:0000256" key="4">
    <source>
        <dbReference type="ARBA" id="ARBA00022755"/>
    </source>
</evidence>
<dbReference type="HAMAP" id="MF_00011">
    <property type="entry name" value="Adenylosucc_synth"/>
    <property type="match status" value="1"/>
</dbReference>
<feature type="binding site" evidence="7">
    <location>
        <begin position="40"/>
        <end position="42"/>
    </location>
    <ligand>
        <name>GTP</name>
        <dbReference type="ChEBI" id="CHEBI:37565"/>
    </ligand>
</feature>
<dbReference type="Gene3D" id="3.90.170.10">
    <property type="entry name" value="Adenylosuccinate Synthetase, subunit A, domain 3"/>
    <property type="match status" value="2"/>
</dbReference>
<keyword evidence="3 7" id="KW-0547">Nucleotide-binding</keyword>
<comment type="caution">
    <text evidence="7">Lacks conserved residue(s) required for the propagation of feature annotation.</text>
</comment>
<dbReference type="Pfam" id="PF00709">
    <property type="entry name" value="Adenylsucc_synt"/>
    <property type="match status" value="2"/>
</dbReference>
<keyword evidence="1 7" id="KW-0436">Ligase</keyword>
<keyword evidence="2 7" id="KW-0479">Metal-binding</keyword>
<feature type="binding site" evidence="7">
    <location>
        <position position="135"/>
    </location>
    <ligand>
        <name>IMP</name>
        <dbReference type="ChEBI" id="CHEBI:58053"/>
        <note>ligand shared between dimeric partners</note>
    </ligand>
</feature>
<feature type="binding site" evidence="7">
    <location>
        <begin position="316"/>
        <end position="318"/>
    </location>
    <ligand>
        <name>GTP</name>
        <dbReference type="ChEBI" id="CHEBI:37565"/>
    </ligand>
</feature>
<dbReference type="InterPro" id="IPR042110">
    <property type="entry name" value="Adenylosuccinate_synth_dom2"/>
</dbReference>
<feature type="binding site" description="in other chain" evidence="7">
    <location>
        <begin position="38"/>
        <end position="41"/>
    </location>
    <ligand>
        <name>IMP</name>
        <dbReference type="ChEBI" id="CHEBI:58053"/>
        <note>ligand shared between dimeric partners</note>
    </ligand>
</feature>
<dbReference type="AlphaFoldDB" id="A1RTT1"/>
<keyword evidence="4 7" id="KW-0658">Purine biosynthesis</keyword>
<evidence type="ECO:0000256" key="7">
    <source>
        <dbReference type="HAMAP-Rule" id="MF_00011"/>
    </source>
</evidence>
<dbReference type="SUPFAM" id="SSF52540">
    <property type="entry name" value="P-loop containing nucleoside triphosphate hydrolases"/>
    <property type="match status" value="1"/>
</dbReference>
<evidence type="ECO:0000313" key="8">
    <source>
        <dbReference type="EMBL" id="ABL88363.1"/>
    </source>
</evidence>